<keyword evidence="5" id="KW-0694">RNA-binding</keyword>
<reference evidence="9" key="1">
    <citation type="submission" date="2020-01" db="EMBL/GenBank/DDBJ databases">
        <authorList>
            <person name="Mishra B."/>
        </authorList>
    </citation>
    <scope>NUCLEOTIDE SEQUENCE [LARGE SCALE GENOMIC DNA]</scope>
</reference>
<comment type="caution">
    <text evidence="9">The sequence shown here is derived from an EMBL/GenBank/DDBJ whole genome shotgun (WGS) entry which is preliminary data.</text>
</comment>
<evidence type="ECO:0000256" key="2">
    <source>
        <dbReference type="ARBA" id="ARBA00022490"/>
    </source>
</evidence>
<evidence type="ECO:0000256" key="4">
    <source>
        <dbReference type="ARBA" id="ARBA00022845"/>
    </source>
</evidence>
<feature type="repeat" description="Pumilio" evidence="6">
    <location>
        <begin position="249"/>
        <end position="287"/>
    </location>
</feature>
<dbReference type="GO" id="GO:0006417">
    <property type="term" value="P:regulation of translation"/>
    <property type="evidence" value="ECO:0007669"/>
    <property type="project" value="UniProtKB-KW"/>
</dbReference>
<evidence type="ECO:0000256" key="5">
    <source>
        <dbReference type="ARBA" id="ARBA00022884"/>
    </source>
</evidence>
<dbReference type="Gene3D" id="1.25.10.10">
    <property type="entry name" value="Leucine-rich Repeat Variant"/>
    <property type="match status" value="1"/>
</dbReference>
<dbReference type="GO" id="GO:0005737">
    <property type="term" value="C:cytoplasm"/>
    <property type="evidence" value="ECO:0007669"/>
    <property type="project" value="UniProtKB-SubCell"/>
</dbReference>
<dbReference type="AlphaFoldDB" id="A0A6D2J477"/>
<sequence length="352" mass="39879">MANGGARLSIPQENPAVPPPRQSPVANANPPPRYTTAPREIESLIDSFRSANAFTRQEREMCFRSLFNLMTSSDEDEEGSSPFKDMISRLNRRALLKMASLMTSYSDSYFLKIARDKNGCNSLQELLGKSHDVDACFLGSILRRFFDVMTDRHAYCVAVQGMRVFSQEKKIEMWSHVHHHALDLACDQRGCIALKAIITVSDNSYWRNYLIGMVVLNALSLSYDAYGNFVVQHVLDLNDLRHTYNIAVRLQGRFVELSFLKYGSYIVEKLLETHDCSSVMVVAELLECEIDSLLRMTRGFHGNSVVVKALSVTQMIRADLFWGLVHKLMPSLHILRGCQESRNIAEILESVC</sequence>
<dbReference type="InterPro" id="IPR033133">
    <property type="entry name" value="PUM-HD"/>
</dbReference>
<evidence type="ECO:0000256" key="3">
    <source>
        <dbReference type="ARBA" id="ARBA00022737"/>
    </source>
</evidence>
<dbReference type="Proteomes" id="UP000467841">
    <property type="component" value="Unassembled WGS sequence"/>
</dbReference>
<evidence type="ECO:0000313" key="9">
    <source>
        <dbReference type="EMBL" id="CAA7032181.1"/>
    </source>
</evidence>
<dbReference type="PROSITE" id="PS50302">
    <property type="entry name" value="PUM"/>
    <property type="match status" value="2"/>
</dbReference>
<evidence type="ECO:0000259" key="8">
    <source>
        <dbReference type="PROSITE" id="PS50303"/>
    </source>
</evidence>
<gene>
    <name evidence="9" type="ORF">MERR_LOCUS19416</name>
</gene>
<evidence type="ECO:0000256" key="6">
    <source>
        <dbReference type="PROSITE-ProRule" id="PRU00317"/>
    </source>
</evidence>
<dbReference type="InterPro" id="IPR001313">
    <property type="entry name" value="Pumilio_RNA-bd_rpt"/>
</dbReference>
<evidence type="ECO:0000313" key="10">
    <source>
        <dbReference type="Proteomes" id="UP000467841"/>
    </source>
</evidence>
<organism evidence="9 10">
    <name type="scientific">Microthlaspi erraticum</name>
    <dbReference type="NCBI Taxonomy" id="1685480"/>
    <lineage>
        <taxon>Eukaryota</taxon>
        <taxon>Viridiplantae</taxon>
        <taxon>Streptophyta</taxon>
        <taxon>Embryophyta</taxon>
        <taxon>Tracheophyta</taxon>
        <taxon>Spermatophyta</taxon>
        <taxon>Magnoliopsida</taxon>
        <taxon>eudicotyledons</taxon>
        <taxon>Gunneridae</taxon>
        <taxon>Pentapetalae</taxon>
        <taxon>rosids</taxon>
        <taxon>malvids</taxon>
        <taxon>Brassicales</taxon>
        <taxon>Brassicaceae</taxon>
        <taxon>Coluteocarpeae</taxon>
        <taxon>Microthlaspi</taxon>
    </lineage>
</organism>
<dbReference type="Pfam" id="PF00806">
    <property type="entry name" value="PUF"/>
    <property type="match status" value="4"/>
</dbReference>
<dbReference type="SUPFAM" id="SSF48371">
    <property type="entry name" value="ARM repeat"/>
    <property type="match status" value="1"/>
</dbReference>
<keyword evidence="3" id="KW-0677">Repeat</keyword>
<evidence type="ECO:0000256" key="1">
    <source>
        <dbReference type="ARBA" id="ARBA00004496"/>
    </source>
</evidence>
<name>A0A6D2J477_9BRAS</name>
<dbReference type="SMART" id="SM00025">
    <property type="entry name" value="Pumilio"/>
    <property type="match status" value="4"/>
</dbReference>
<keyword evidence="4" id="KW-0810">Translation regulation</keyword>
<accession>A0A6D2J477</accession>
<feature type="domain" description="PUM-HD" evidence="8">
    <location>
        <begin position="3"/>
        <end position="352"/>
    </location>
</feature>
<comment type="subcellular location">
    <subcellularLocation>
        <location evidence="1">Cytoplasm</location>
    </subcellularLocation>
</comment>
<dbReference type="PANTHER" id="PTHR12537">
    <property type="entry name" value="RNA BINDING PROTEIN PUMILIO-RELATED"/>
    <property type="match status" value="1"/>
</dbReference>
<dbReference type="InterPro" id="IPR011989">
    <property type="entry name" value="ARM-like"/>
</dbReference>
<dbReference type="PANTHER" id="PTHR12537:SF145">
    <property type="entry name" value="PUM-HD DOMAIN-CONTAINING PROTEIN"/>
    <property type="match status" value="1"/>
</dbReference>
<feature type="repeat" description="Pumilio" evidence="6">
    <location>
        <begin position="213"/>
        <end position="248"/>
    </location>
</feature>
<dbReference type="PROSITE" id="PS50303">
    <property type="entry name" value="PUM_HD"/>
    <property type="match status" value="1"/>
</dbReference>
<dbReference type="GO" id="GO:0003729">
    <property type="term" value="F:mRNA binding"/>
    <property type="evidence" value="ECO:0007669"/>
    <property type="project" value="TreeGrafter"/>
</dbReference>
<dbReference type="EMBL" id="CACVBM020001118">
    <property type="protein sequence ID" value="CAA7032181.1"/>
    <property type="molecule type" value="Genomic_DNA"/>
</dbReference>
<dbReference type="InterPro" id="IPR016024">
    <property type="entry name" value="ARM-type_fold"/>
</dbReference>
<protein>
    <recommendedName>
        <fullName evidence="8">PUM-HD domain-containing protein</fullName>
    </recommendedName>
</protein>
<dbReference type="OrthoDB" id="668540at2759"/>
<proteinExistence type="predicted"/>
<feature type="region of interest" description="Disordered" evidence="7">
    <location>
        <begin position="1"/>
        <end position="36"/>
    </location>
</feature>
<keyword evidence="10" id="KW-1185">Reference proteome</keyword>
<evidence type="ECO:0000256" key="7">
    <source>
        <dbReference type="SAM" id="MobiDB-lite"/>
    </source>
</evidence>
<keyword evidence="2" id="KW-0963">Cytoplasm</keyword>